<dbReference type="Proteomes" id="UP000646548">
    <property type="component" value="Unassembled WGS sequence"/>
</dbReference>
<evidence type="ECO:0000313" key="3">
    <source>
        <dbReference type="Proteomes" id="UP000646548"/>
    </source>
</evidence>
<sequence length="94" mass="10123">MSANEVCYLSGTGDGKVCEERNLATVNIVLTELFTERAKPFTSTKPTGRPPPVPADGPARRAEPQRGATTGISVFDQKTVGSENEETLKLNFLL</sequence>
<name>A0A834C164_ORYME</name>
<evidence type="ECO:0000313" key="2">
    <source>
        <dbReference type="EMBL" id="KAF6723817.1"/>
    </source>
</evidence>
<organism evidence="2 3">
    <name type="scientific">Oryzias melastigma</name>
    <name type="common">Marine medaka</name>
    <dbReference type="NCBI Taxonomy" id="30732"/>
    <lineage>
        <taxon>Eukaryota</taxon>
        <taxon>Metazoa</taxon>
        <taxon>Chordata</taxon>
        <taxon>Craniata</taxon>
        <taxon>Vertebrata</taxon>
        <taxon>Euteleostomi</taxon>
        <taxon>Actinopterygii</taxon>
        <taxon>Neopterygii</taxon>
        <taxon>Teleostei</taxon>
        <taxon>Neoteleostei</taxon>
        <taxon>Acanthomorphata</taxon>
        <taxon>Ovalentaria</taxon>
        <taxon>Atherinomorphae</taxon>
        <taxon>Beloniformes</taxon>
        <taxon>Adrianichthyidae</taxon>
        <taxon>Oryziinae</taxon>
        <taxon>Oryzias</taxon>
    </lineage>
</organism>
<dbReference type="EMBL" id="WKFB01000414">
    <property type="protein sequence ID" value="KAF6723817.1"/>
    <property type="molecule type" value="Genomic_DNA"/>
</dbReference>
<reference evidence="2" key="1">
    <citation type="journal article" name="BMC Genomics">
        <title>Long-read sequencing and de novo genome assembly of marine medaka (Oryzias melastigma).</title>
        <authorList>
            <person name="Liang P."/>
            <person name="Saqib H.S.A."/>
            <person name="Ni X."/>
            <person name="Shen Y."/>
        </authorList>
    </citation>
    <scope>NUCLEOTIDE SEQUENCE</scope>
    <source>
        <strain evidence="2">Bigg-433</strain>
    </source>
</reference>
<proteinExistence type="predicted"/>
<feature type="region of interest" description="Disordered" evidence="1">
    <location>
        <begin position="37"/>
        <end position="72"/>
    </location>
</feature>
<protein>
    <submittedName>
        <fullName evidence="2">Uncharacterized protein</fullName>
    </submittedName>
</protein>
<evidence type="ECO:0000256" key="1">
    <source>
        <dbReference type="SAM" id="MobiDB-lite"/>
    </source>
</evidence>
<dbReference type="AlphaFoldDB" id="A0A834C164"/>
<accession>A0A834C164</accession>
<gene>
    <name evidence="2" type="ORF">FQA47_023813</name>
</gene>
<comment type="caution">
    <text evidence="2">The sequence shown here is derived from an EMBL/GenBank/DDBJ whole genome shotgun (WGS) entry which is preliminary data.</text>
</comment>